<protein>
    <recommendedName>
        <fullName evidence="7">SLC12A transporter C-terminal domain-containing protein</fullName>
    </recommendedName>
</protein>
<dbReference type="AlphaFoldDB" id="A0A2A2JBH4"/>
<keyword evidence="9" id="KW-1185">Reference proteome</keyword>
<evidence type="ECO:0000256" key="1">
    <source>
        <dbReference type="ARBA" id="ARBA00004141"/>
    </source>
</evidence>
<feature type="transmembrane region" description="Helical" evidence="6">
    <location>
        <begin position="47"/>
        <end position="66"/>
    </location>
</feature>
<comment type="caution">
    <text evidence="8">The sequence shown here is derived from an EMBL/GenBank/DDBJ whole genome shotgun (WGS) entry which is preliminary data.</text>
</comment>
<feature type="transmembrane region" description="Helical" evidence="6">
    <location>
        <begin position="220"/>
        <end position="241"/>
    </location>
</feature>
<evidence type="ECO:0000256" key="5">
    <source>
        <dbReference type="SAM" id="MobiDB-lite"/>
    </source>
</evidence>
<dbReference type="GO" id="GO:0016020">
    <property type="term" value="C:membrane"/>
    <property type="evidence" value="ECO:0007669"/>
    <property type="project" value="UniProtKB-SubCell"/>
</dbReference>
<evidence type="ECO:0000313" key="9">
    <source>
        <dbReference type="Proteomes" id="UP000218231"/>
    </source>
</evidence>
<evidence type="ECO:0000313" key="8">
    <source>
        <dbReference type="EMBL" id="PAV58981.1"/>
    </source>
</evidence>
<dbReference type="GO" id="GO:0055075">
    <property type="term" value="P:potassium ion homeostasis"/>
    <property type="evidence" value="ECO:0007669"/>
    <property type="project" value="TreeGrafter"/>
</dbReference>
<feature type="transmembrane region" description="Helical" evidence="6">
    <location>
        <begin position="136"/>
        <end position="158"/>
    </location>
</feature>
<feature type="transmembrane region" description="Helical" evidence="6">
    <location>
        <begin position="72"/>
        <end position="97"/>
    </location>
</feature>
<gene>
    <name evidence="8" type="ORF">WR25_12826</name>
</gene>
<comment type="subcellular location">
    <subcellularLocation>
        <location evidence="1">Membrane</location>
        <topology evidence="1">Multi-pass membrane protein</topology>
    </subcellularLocation>
</comment>
<dbReference type="EMBL" id="LIAE01010546">
    <property type="protein sequence ID" value="PAV58981.1"/>
    <property type="molecule type" value="Genomic_DNA"/>
</dbReference>
<evidence type="ECO:0000256" key="3">
    <source>
        <dbReference type="ARBA" id="ARBA00022989"/>
    </source>
</evidence>
<keyword evidence="2 6" id="KW-0812">Transmembrane</keyword>
<dbReference type="InterPro" id="IPR018491">
    <property type="entry name" value="SLC12_C"/>
</dbReference>
<dbReference type="Proteomes" id="UP000218231">
    <property type="component" value="Unassembled WGS sequence"/>
</dbReference>
<dbReference type="PANTHER" id="PTHR11827:SF7">
    <property type="entry name" value="SOLUTE CARRIER FAMILY 12 PROTEIN B0303.11"/>
    <property type="match status" value="1"/>
</dbReference>
<dbReference type="GO" id="GO:0008511">
    <property type="term" value="F:sodium:potassium:chloride symporter activity"/>
    <property type="evidence" value="ECO:0007669"/>
    <property type="project" value="TreeGrafter"/>
</dbReference>
<evidence type="ECO:0000256" key="4">
    <source>
        <dbReference type="ARBA" id="ARBA00023136"/>
    </source>
</evidence>
<evidence type="ECO:0000259" key="7">
    <source>
        <dbReference type="Pfam" id="PF03522"/>
    </source>
</evidence>
<feature type="transmembrane region" description="Helical" evidence="6">
    <location>
        <begin position="12"/>
        <end position="35"/>
    </location>
</feature>
<keyword evidence="4 6" id="KW-0472">Membrane</keyword>
<dbReference type="GO" id="GO:1990573">
    <property type="term" value="P:potassium ion import across plasma membrane"/>
    <property type="evidence" value="ECO:0007669"/>
    <property type="project" value="TreeGrafter"/>
</dbReference>
<feature type="transmembrane region" description="Helical" evidence="6">
    <location>
        <begin position="248"/>
        <end position="267"/>
    </location>
</feature>
<dbReference type="InterPro" id="IPR004842">
    <property type="entry name" value="SLC12A_fam"/>
</dbReference>
<feature type="domain" description="SLC12A transporter C-terminal" evidence="7">
    <location>
        <begin position="451"/>
        <end position="672"/>
    </location>
</feature>
<organism evidence="8 9">
    <name type="scientific">Diploscapter pachys</name>
    <dbReference type="NCBI Taxonomy" id="2018661"/>
    <lineage>
        <taxon>Eukaryota</taxon>
        <taxon>Metazoa</taxon>
        <taxon>Ecdysozoa</taxon>
        <taxon>Nematoda</taxon>
        <taxon>Chromadorea</taxon>
        <taxon>Rhabditida</taxon>
        <taxon>Rhabditina</taxon>
        <taxon>Rhabditomorpha</taxon>
        <taxon>Rhabditoidea</taxon>
        <taxon>Rhabditidae</taxon>
        <taxon>Diploscapter</taxon>
    </lineage>
</organism>
<evidence type="ECO:0000256" key="6">
    <source>
        <dbReference type="SAM" id="Phobius"/>
    </source>
</evidence>
<dbReference type="GO" id="GO:0006884">
    <property type="term" value="P:cell volume homeostasis"/>
    <property type="evidence" value="ECO:0007669"/>
    <property type="project" value="TreeGrafter"/>
</dbReference>
<dbReference type="OrthoDB" id="2020542at2759"/>
<dbReference type="Pfam" id="PF03522">
    <property type="entry name" value="SLC12"/>
    <property type="match status" value="1"/>
</dbReference>
<feature type="transmembrane region" description="Helical" evidence="6">
    <location>
        <begin position="109"/>
        <end position="130"/>
    </location>
</feature>
<dbReference type="STRING" id="2018661.A0A2A2JBH4"/>
<feature type="transmembrane region" description="Helical" evidence="6">
    <location>
        <begin position="179"/>
        <end position="200"/>
    </location>
</feature>
<feature type="region of interest" description="Disordered" evidence="5">
    <location>
        <begin position="435"/>
        <end position="462"/>
    </location>
</feature>
<dbReference type="PANTHER" id="PTHR11827">
    <property type="entry name" value="SOLUTE CARRIER FAMILY 12, CATION COTRANSPORTERS"/>
    <property type="match status" value="1"/>
</dbReference>
<accession>A0A2A2JBH4</accession>
<sequence length="677" mass="75049">MCELSWSAALSFLYICCMILITAFFATCSSELALYAMVNIFESSSGILAHVLAALVCLVLIAPIRLPFGLRIFVFLVSIVCLIAYLVSLFLALRIPVLLYTNFSFTSPNLLLCLYFPAAVCPFTVISVSSRSKYSIALPLSLLIPLGAYIFGLVALEISTEFVSNNPNKTLHEGAFNPLYGIPVAVSLFIPSAFGAAMFHHFAVNNLQFPIFFSTVFPKIAPTGTITYRLIVSCGAAFACLFGGYDVIAIPLTVFCLVTYALFHYSFFRSALRDNTVHTSLPFCSCILTLLSICLAFAASWVFAIAAAIIFTVIYLFLKWSDDVHGHGSTYTAALANLQALNSSNSPYRPNILLLTGNPASRPALVDFAHAVTNGHTALYVAYILERKIGTENPLIREKIERRIGEWLESREVKAFPIVMESETRVSGSISLLQDSPSIEEQPENGTSPTMQKKNTHNTHTHIVEDKKNKRFEVVGKHNILNQGDMVVQLQKYRNWIPGGTIDIWWLQENGGLMLLLPHMLTLPGSFLEDSKLRVFTKATPITAKINDEHKAMAALLRKFSIDSSDVHMIEGFDDPPEQETVRQFKRMMYIVSSESGERGSTNEDELHANIDTTKRLAKVSELIREHSKDANLVVINMPTPQRHGVSAALFLGWLHLLTRDLPPTLLIKGNTNVSSY</sequence>
<dbReference type="GO" id="GO:0055078">
    <property type="term" value="P:sodium ion homeostasis"/>
    <property type="evidence" value="ECO:0007669"/>
    <property type="project" value="TreeGrafter"/>
</dbReference>
<keyword evidence="3 6" id="KW-1133">Transmembrane helix</keyword>
<evidence type="ECO:0000256" key="2">
    <source>
        <dbReference type="ARBA" id="ARBA00022692"/>
    </source>
</evidence>
<dbReference type="GO" id="GO:0055064">
    <property type="term" value="P:chloride ion homeostasis"/>
    <property type="evidence" value="ECO:0007669"/>
    <property type="project" value="TreeGrafter"/>
</dbReference>
<feature type="compositionally biased region" description="Polar residues" evidence="5">
    <location>
        <begin position="435"/>
        <end position="453"/>
    </location>
</feature>
<reference evidence="8 9" key="1">
    <citation type="journal article" date="2017" name="Curr. Biol.">
        <title>Genome architecture and evolution of a unichromosomal asexual nematode.</title>
        <authorList>
            <person name="Fradin H."/>
            <person name="Zegar C."/>
            <person name="Gutwein M."/>
            <person name="Lucas J."/>
            <person name="Kovtun M."/>
            <person name="Corcoran D."/>
            <person name="Baugh L.R."/>
            <person name="Kiontke K."/>
            <person name="Gunsalus K."/>
            <person name="Fitch D.H."/>
            <person name="Piano F."/>
        </authorList>
    </citation>
    <scope>NUCLEOTIDE SEQUENCE [LARGE SCALE GENOMIC DNA]</scope>
    <source>
        <strain evidence="8">PF1309</strain>
    </source>
</reference>
<name>A0A2A2JBH4_9BILA</name>
<feature type="transmembrane region" description="Helical" evidence="6">
    <location>
        <begin position="287"/>
        <end position="318"/>
    </location>
</feature>
<proteinExistence type="predicted"/>